<dbReference type="NCBIfam" id="TIGR04294">
    <property type="entry name" value="pre_pil_HX9DG"/>
    <property type="match status" value="1"/>
</dbReference>
<dbReference type="SUPFAM" id="SSF54523">
    <property type="entry name" value="Pili subunits"/>
    <property type="match status" value="1"/>
</dbReference>
<feature type="region of interest" description="Disordered" evidence="1">
    <location>
        <begin position="77"/>
        <end position="104"/>
    </location>
</feature>
<reference evidence="4 5" key="1">
    <citation type="journal article" date="2022" name="Syst. Appl. Microbiol.">
        <title>Rhodopirellula aestuarii sp. nov., a novel member of the genus Rhodopirellula isolated from brackish sediments collected in the Tagus River estuary, Portugal.</title>
        <authorList>
            <person name="Vitorino I.R."/>
            <person name="Klimek D."/>
            <person name="Calusinska M."/>
            <person name="Lobo-da-Cunha A."/>
            <person name="Vasconcelos V."/>
            <person name="Lage O.M."/>
        </authorList>
    </citation>
    <scope>NUCLEOTIDE SEQUENCE [LARGE SCALE GENOMIC DNA]</scope>
    <source>
        <strain evidence="4 5">ICT_H3.1</strain>
    </source>
</reference>
<evidence type="ECO:0000313" key="4">
    <source>
        <dbReference type="EMBL" id="MCM2369027.1"/>
    </source>
</evidence>
<proteinExistence type="predicted"/>
<keyword evidence="2" id="KW-0812">Transmembrane</keyword>
<dbReference type="InterPro" id="IPR045584">
    <property type="entry name" value="Pilin-like"/>
</dbReference>
<dbReference type="Proteomes" id="UP001202961">
    <property type="component" value="Unassembled WGS sequence"/>
</dbReference>
<keyword evidence="5" id="KW-1185">Reference proteome</keyword>
<evidence type="ECO:0000256" key="1">
    <source>
        <dbReference type="SAM" id="MobiDB-lite"/>
    </source>
</evidence>
<name>A0ABT0TWN0_9BACT</name>
<evidence type="ECO:0000256" key="2">
    <source>
        <dbReference type="SAM" id="Phobius"/>
    </source>
</evidence>
<evidence type="ECO:0000313" key="5">
    <source>
        <dbReference type="Proteomes" id="UP001202961"/>
    </source>
</evidence>
<accession>A0ABT0TWN0</accession>
<evidence type="ECO:0000259" key="3">
    <source>
        <dbReference type="Pfam" id="PF07596"/>
    </source>
</evidence>
<sequence length="426" mass="45678">MRTRRSNFLKCFTQQRRCGSNPVDVVAILVFLGIGLAFLLVDLQRRREATRVDSCRNNIRNIGIAISHYHDVHQQLPIHGTGTHDEASATADEGDAGPGGTGGTGGGNNGKFLSFLVGILPHLEQQAIWDTIRTPSSKTVRGDLAPGAVWNAMGPATSQRAYPPWVTDIAAFRCPSDPRNGPITGRTNYAACLGDALDFQMDSAIRFHEPSNSWKLDPLARRRVDAAARGAFVFREDMTLSDITDGLSNTMLVSELVTSQGARDTRTSPALGYGEQTPAIPVRGGIFDTPRCSDQSINPMRPRFWIGPNDRSAPKLPMRPDEYRGMRWSDARAVCTGFNSILPPNSSVQVAGMDISGPAVVPPSSNHPGGAHVLLADGSTKFIFDSIDCGNLWGGTIRLGMQGDLAPGSPSAFGAWGALGTRAAND</sequence>
<feature type="domain" description="DUF1559" evidence="3">
    <location>
        <begin position="44"/>
        <end position="388"/>
    </location>
</feature>
<dbReference type="InterPro" id="IPR027558">
    <property type="entry name" value="Pre_pil_HX9DG_C"/>
</dbReference>
<comment type="caution">
    <text evidence="4">The sequence shown here is derived from an EMBL/GenBank/DDBJ whole genome shotgun (WGS) entry which is preliminary data.</text>
</comment>
<dbReference type="EMBL" id="JAMQBK010000001">
    <property type="protein sequence ID" value="MCM2369027.1"/>
    <property type="molecule type" value="Genomic_DNA"/>
</dbReference>
<gene>
    <name evidence="4" type="ORF">NB063_00165</name>
</gene>
<organism evidence="4 5">
    <name type="scientific">Aporhodopirellula aestuarii</name>
    <dbReference type="NCBI Taxonomy" id="2950107"/>
    <lineage>
        <taxon>Bacteria</taxon>
        <taxon>Pseudomonadati</taxon>
        <taxon>Planctomycetota</taxon>
        <taxon>Planctomycetia</taxon>
        <taxon>Pirellulales</taxon>
        <taxon>Pirellulaceae</taxon>
        <taxon>Aporhodopirellula</taxon>
    </lineage>
</organism>
<dbReference type="PANTHER" id="PTHR30093:SF2">
    <property type="entry name" value="TYPE II SECRETION SYSTEM PROTEIN H"/>
    <property type="match status" value="1"/>
</dbReference>
<dbReference type="RefSeq" id="WP_250926702.1">
    <property type="nucleotide sequence ID" value="NZ_JAMQBK010000001.1"/>
</dbReference>
<keyword evidence="2" id="KW-1133">Transmembrane helix</keyword>
<dbReference type="Pfam" id="PF07596">
    <property type="entry name" value="SBP_bac_10"/>
    <property type="match status" value="1"/>
</dbReference>
<protein>
    <submittedName>
        <fullName evidence="4">DUF1559 domain-containing protein</fullName>
    </submittedName>
</protein>
<feature type="transmembrane region" description="Helical" evidence="2">
    <location>
        <begin position="21"/>
        <end position="41"/>
    </location>
</feature>
<keyword evidence="2" id="KW-0472">Membrane</keyword>
<dbReference type="InterPro" id="IPR011453">
    <property type="entry name" value="DUF1559"/>
</dbReference>
<dbReference type="PANTHER" id="PTHR30093">
    <property type="entry name" value="GENERAL SECRETION PATHWAY PROTEIN G"/>
    <property type="match status" value="1"/>
</dbReference>